<dbReference type="OrthoDB" id="3026898at2759"/>
<feature type="region of interest" description="Disordered" evidence="1">
    <location>
        <begin position="255"/>
        <end position="292"/>
    </location>
</feature>
<sequence>MDVPQPLVVSYLKLPPDEQLFSRLRDVLQTIQEKLDHLALVLAAAQDVHRSTEVRDILKNLQSGAGEHSSKVVGVIVTCETYAKTMIRLAKSLPDAMKDEDIFRKLGIFSTRCSEVIEACDNAIEGMGQLRHEIPSTVDRLKVALDNGDNKRAGLVFTEENSRVVNQLIQVIGEFPAAFHPLKEYFQEGKEHFANKEFFRENSPSEKEISAMRESWSKFSTTLAGIAEEVAQLQGNISTGPDIYKAPKLAQIWKKGASSKSKGPDSSTTPATRKAITGTDDPDTAPSEASPPVNVEASWWRTWWRRIVSCLTFKRFR</sequence>
<reference evidence="2 3" key="1">
    <citation type="journal article" date="2020" name="ISME J.">
        <title>Uncovering the hidden diversity of litter-decomposition mechanisms in mushroom-forming fungi.</title>
        <authorList>
            <person name="Floudas D."/>
            <person name="Bentzer J."/>
            <person name="Ahren D."/>
            <person name="Johansson T."/>
            <person name="Persson P."/>
            <person name="Tunlid A."/>
        </authorList>
    </citation>
    <scope>NUCLEOTIDE SEQUENCE [LARGE SCALE GENOMIC DNA]</scope>
    <source>
        <strain evidence="2 3">CBS 146.42</strain>
    </source>
</reference>
<dbReference type="EMBL" id="JAACJO010000019">
    <property type="protein sequence ID" value="KAF5348529.1"/>
    <property type="molecule type" value="Genomic_DNA"/>
</dbReference>
<comment type="caution">
    <text evidence="2">The sequence shown here is derived from an EMBL/GenBank/DDBJ whole genome shotgun (WGS) entry which is preliminary data.</text>
</comment>
<accession>A0A8H5CV07</accession>
<protein>
    <submittedName>
        <fullName evidence="2">Uncharacterized protein</fullName>
    </submittedName>
</protein>
<keyword evidence="3" id="KW-1185">Reference proteome</keyword>
<name>A0A8H5CV07_9AGAR</name>
<organism evidence="2 3">
    <name type="scientific">Leucocoprinus leucothites</name>
    <dbReference type="NCBI Taxonomy" id="201217"/>
    <lineage>
        <taxon>Eukaryota</taxon>
        <taxon>Fungi</taxon>
        <taxon>Dikarya</taxon>
        <taxon>Basidiomycota</taxon>
        <taxon>Agaricomycotina</taxon>
        <taxon>Agaricomycetes</taxon>
        <taxon>Agaricomycetidae</taxon>
        <taxon>Agaricales</taxon>
        <taxon>Agaricineae</taxon>
        <taxon>Agaricaceae</taxon>
        <taxon>Leucocoprinus</taxon>
    </lineage>
</organism>
<evidence type="ECO:0000256" key="1">
    <source>
        <dbReference type="SAM" id="MobiDB-lite"/>
    </source>
</evidence>
<dbReference type="AlphaFoldDB" id="A0A8H5CV07"/>
<dbReference type="Proteomes" id="UP000559027">
    <property type="component" value="Unassembled WGS sequence"/>
</dbReference>
<gene>
    <name evidence="2" type="ORF">D9756_009548</name>
</gene>
<proteinExistence type="predicted"/>
<evidence type="ECO:0000313" key="2">
    <source>
        <dbReference type="EMBL" id="KAF5348529.1"/>
    </source>
</evidence>
<feature type="compositionally biased region" description="Polar residues" evidence="1">
    <location>
        <begin position="258"/>
        <end position="271"/>
    </location>
</feature>
<evidence type="ECO:0000313" key="3">
    <source>
        <dbReference type="Proteomes" id="UP000559027"/>
    </source>
</evidence>